<sequence>MKGKKIVAATALSALIIGGAFSYANTSNEPIQPPEVGVIGQEQVKKVDVPLDTFKQYGITFDLDRKVIHDIAGNIIIQFKDGESYDVNGDMVTYDEFREIIKQYKGMGVHSTDPNASILEVDALMAGVNPEGKTNKEILEEIRPMHELTQLKYEAETMGMDISDLSDEEVKAKVDQEREVFIQNSIEESIEQLKLAYQLDAKAYQEAGIDLTDKTDEEIKTMVYEMYENPSIRIPAQDGWFANVDKVSTQILNMFFDLILIEGDKTLSKAKELGVDTKGHDIGSISTINYSMEKAIEMGMDIEGKTSDEVTDMVQEELRKKHMEETGQTEEEYYADRP</sequence>
<comment type="caution">
    <text evidence="2">The sequence shown here is derived from an EMBL/GenBank/DDBJ whole genome shotgun (WGS) entry which is preliminary data.</text>
</comment>
<proteinExistence type="predicted"/>
<accession>A0A6N9Q3A3</accession>
<protein>
    <submittedName>
        <fullName evidence="2">Uncharacterized protein</fullName>
    </submittedName>
</protein>
<feature type="signal peptide" evidence="1">
    <location>
        <begin position="1"/>
        <end position="24"/>
    </location>
</feature>
<evidence type="ECO:0000313" key="2">
    <source>
        <dbReference type="EMBL" id="NBI29263.1"/>
    </source>
</evidence>
<evidence type="ECO:0000256" key="1">
    <source>
        <dbReference type="SAM" id="SignalP"/>
    </source>
</evidence>
<dbReference type="EMBL" id="SIJB01000023">
    <property type="protein sequence ID" value="NBI29263.1"/>
    <property type="molecule type" value="Genomic_DNA"/>
</dbReference>
<gene>
    <name evidence="2" type="ORF">ERL59_09860</name>
</gene>
<dbReference type="AlphaFoldDB" id="A0A6N9Q3A3"/>
<keyword evidence="1" id="KW-0732">Signal</keyword>
<keyword evidence="3" id="KW-1185">Reference proteome</keyword>
<evidence type="ECO:0000313" key="3">
    <source>
        <dbReference type="Proteomes" id="UP000448943"/>
    </source>
</evidence>
<dbReference type="RefSeq" id="WP_160646060.1">
    <property type="nucleotide sequence ID" value="NZ_SIJB01000023.1"/>
</dbReference>
<feature type="chain" id="PRO_5026661909" evidence="1">
    <location>
        <begin position="25"/>
        <end position="338"/>
    </location>
</feature>
<reference evidence="2 3" key="1">
    <citation type="submission" date="2019-01" db="EMBL/GenBank/DDBJ databases">
        <title>Chengkuizengella sp. nov., isolated from deep-sea sediment of East Pacific Ocean.</title>
        <authorList>
            <person name="Yang J."/>
            <person name="Lai Q."/>
            <person name="Shao Z."/>
        </authorList>
    </citation>
    <scope>NUCLEOTIDE SEQUENCE [LARGE SCALE GENOMIC DNA]</scope>
    <source>
        <strain evidence="2 3">YPA3-1-1</strain>
    </source>
</reference>
<organism evidence="2 3">
    <name type="scientific">Chengkuizengella marina</name>
    <dbReference type="NCBI Taxonomy" id="2507566"/>
    <lineage>
        <taxon>Bacteria</taxon>
        <taxon>Bacillati</taxon>
        <taxon>Bacillota</taxon>
        <taxon>Bacilli</taxon>
        <taxon>Bacillales</taxon>
        <taxon>Paenibacillaceae</taxon>
        <taxon>Chengkuizengella</taxon>
    </lineage>
</organism>
<name>A0A6N9Q3A3_9BACL</name>
<dbReference type="Proteomes" id="UP000448943">
    <property type="component" value="Unassembled WGS sequence"/>
</dbReference>
<dbReference type="OrthoDB" id="2888727at2"/>